<dbReference type="EMBL" id="JAUJYO010000005">
    <property type="protein sequence ID" value="KAK1317654.1"/>
    <property type="molecule type" value="Genomic_DNA"/>
</dbReference>
<evidence type="ECO:0000256" key="4">
    <source>
        <dbReference type="ARBA" id="ARBA00023157"/>
    </source>
</evidence>
<evidence type="ECO:0000256" key="5">
    <source>
        <dbReference type="SAM" id="SignalP"/>
    </source>
</evidence>
<organism evidence="6 7">
    <name type="scientific">Acorus calamus</name>
    <name type="common">Sweet flag</name>
    <dbReference type="NCBI Taxonomy" id="4465"/>
    <lineage>
        <taxon>Eukaryota</taxon>
        <taxon>Viridiplantae</taxon>
        <taxon>Streptophyta</taxon>
        <taxon>Embryophyta</taxon>
        <taxon>Tracheophyta</taxon>
        <taxon>Spermatophyta</taxon>
        <taxon>Magnoliopsida</taxon>
        <taxon>Liliopsida</taxon>
        <taxon>Acoraceae</taxon>
        <taxon>Acorus</taxon>
    </lineage>
</organism>
<reference evidence="6" key="2">
    <citation type="submission" date="2023-06" db="EMBL/GenBank/DDBJ databases">
        <authorList>
            <person name="Ma L."/>
            <person name="Liu K.-W."/>
            <person name="Li Z."/>
            <person name="Hsiao Y.-Y."/>
            <person name="Qi Y."/>
            <person name="Fu T."/>
            <person name="Tang G."/>
            <person name="Zhang D."/>
            <person name="Sun W.-H."/>
            <person name="Liu D.-K."/>
            <person name="Li Y."/>
            <person name="Chen G.-Z."/>
            <person name="Liu X.-D."/>
            <person name="Liao X.-Y."/>
            <person name="Jiang Y.-T."/>
            <person name="Yu X."/>
            <person name="Hao Y."/>
            <person name="Huang J."/>
            <person name="Zhao X.-W."/>
            <person name="Ke S."/>
            <person name="Chen Y.-Y."/>
            <person name="Wu W.-L."/>
            <person name="Hsu J.-L."/>
            <person name="Lin Y.-F."/>
            <person name="Huang M.-D."/>
            <person name="Li C.-Y."/>
            <person name="Huang L."/>
            <person name="Wang Z.-W."/>
            <person name="Zhao X."/>
            <person name="Zhong W.-Y."/>
            <person name="Peng D.-H."/>
            <person name="Ahmad S."/>
            <person name="Lan S."/>
            <person name="Zhang J.-S."/>
            <person name="Tsai W.-C."/>
            <person name="Van De Peer Y."/>
            <person name="Liu Z.-J."/>
        </authorList>
    </citation>
    <scope>NUCLEOTIDE SEQUENCE</scope>
    <source>
        <strain evidence="6">CP</strain>
        <tissue evidence="6">Leaves</tissue>
    </source>
</reference>
<name>A0AAV9EXG5_ACOCL</name>
<sequence length="122" mass="13116">MAATAPPLLALIAAAALIIIASTAEAIGDHHHHHMGWIAAVRRPGCDASIGGCLEVGEEEEFAMDSEINRRILATRSYISYGSLKRDSVPCSRRGASYYNCRPGAQANPYSRGCSRITRCRG</sequence>
<evidence type="ECO:0000256" key="3">
    <source>
        <dbReference type="ARBA" id="ARBA00022729"/>
    </source>
</evidence>
<dbReference type="InterPro" id="IPR008801">
    <property type="entry name" value="RALF"/>
</dbReference>
<gene>
    <name evidence="6" type="primary">RALF</name>
    <name evidence="6" type="ORF">QJS10_CPA05g00443</name>
</gene>
<evidence type="ECO:0000313" key="6">
    <source>
        <dbReference type="EMBL" id="KAK1317654.1"/>
    </source>
</evidence>
<feature type="signal peptide" evidence="5">
    <location>
        <begin position="1"/>
        <end position="26"/>
    </location>
</feature>
<dbReference type="GO" id="GO:0019722">
    <property type="term" value="P:calcium-mediated signaling"/>
    <property type="evidence" value="ECO:0007669"/>
    <property type="project" value="TreeGrafter"/>
</dbReference>
<dbReference type="Pfam" id="PF05498">
    <property type="entry name" value="RALF"/>
    <property type="match status" value="1"/>
</dbReference>
<accession>A0AAV9EXG5</accession>
<keyword evidence="2" id="KW-0372">Hormone</keyword>
<keyword evidence="3 5" id="KW-0732">Signal</keyword>
<evidence type="ECO:0000313" key="7">
    <source>
        <dbReference type="Proteomes" id="UP001180020"/>
    </source>
</evidence>
<protein>
    <submittedName>
        <fullName evidence="6">Rapid alkalinization factor</fullName>
    </submittedName>
</protein>
<evidence type="ECO:0000256" key="2">
    <source>
        <dbReference type="ARBA" id="ARBA00022702"/>
    </source>
</evidence>
<keyword evidence="7" id="KW-1185">Reference proteome</keyword>
<keyword evidence="4" id="KW-1015">Disulfide bond</keyword>
<evidence type="ECO:0000256" key="1">
    <source>
        <dbReference type="ARBA" id="ARBA00009178"/>
    </source>
</evidence>
<dbReference type="PANTHER" id="PTHR33136">
    <property type="entry name" value="RAPID ALKALINIZATION FACTOR-LIKE"/>
    <property type="match status" value="1"/>
</dbReference>
<reference evidence="6" key="1">
    <citation type="journal article" date="2023" name="Nat. Commun.">
        <title>Diploid and tetraploid genomes of Acorus and the evolution of monocots.</title>
        <authorList>
            <person name="Ma L."/>
            <person name="Liu K.W."/>
            <person name="Li Z."/>
            <person name="Hsiao Y.Y."/>
            <person name="Qi Y."/>
            <person name="Fu T."/>
            <person name="Tang G.D."/>
            <person name="Zhang D."/>
            <person name="Sun W.H."/>
            <person name="Liu D.K."/>
            <person name="Li Y."/>
            <person name="Chen G.Z."/>
            <person name="Liu X.D."/>
            <person name="Liao X.Y."/>
            <person name="Jiang Y.T."/>
            <person name="Yu X."/>
            <person name="Hao Y."/>
            <person name="Huang J."/>
            <person name="Zhao X.W."/>
            <person name="Ke S."/>
            <person name="Chen Y.Y."/>
            <person name="Wu W.L."/>
            <person name="Hsu J.L."/>
            <person name="Lin Y.F."/>
            <person name="Huang M.D."/>
            <person name="Li C.Y."/>
            <person name="Huang L."/>
            <person name="Wang Z.W."/>
            <person name="Zhao X."/>
            <person name="Zhong W.Y."/>
            <person name="Peng D.H."/>
            <person name="Ahmad S."/>
            <person name="Lan S."/>
            <person name="Zhang J.S."/>
            <person name="Tsai W.C."/>
            <person name="Van de Peer Y."/>
            <person name="Liu Z.J."/>
        </authorList>
    </citation>
    <scope>NUCLEOTIDE SEQUENCE</scope>
    <source>
        <strain evidence="6">CP</strain>
    </source>
</reference>
<dbReference type="GO" id="GO:0009506">
    <property type="term" value="C:plasmodesma"/>
    <property type="evidence" value="ECO:0007669"/>
    <property type="project" value="TreeGrafter"/>
</dbReference>
<proteinExistence type="inferred from homology"/>
<feature type="chain" id="PRO_5044012607" evidence="5">
    <location>
        <begin position="27"/>
        <end position="122"/>
    </location>
</feature>
<comment type="caution">
    <text evidence="6">The sequence shown here is derived from an EMBL/GenBank/DDBJ whole genome shotgun (WGS) entry which is preliminary data.</text>
</comment>
<dbReference type="AlphaFoldDB" id="A0AAV9EXG5"/>
<dbReference type="PANTHER" id="PTHR33136:SF13">
    <property type="entry name" value="OS10G0328900 PROTEIN"/>
    <property type="match status" value="1"/>
</dbReference>
<dbReference type="Proteomes" id="UP001180020">
    <property type="component" value="Unassembled WGS sequence"/>
</dbReference>
<dbReference type="GO" id="GO:0005179">
    <property type="term" value="F:hormone activity"/>
    <property type="evidence" value="ECO:0007669"/>
    <property type="project" value="UniProtKB-KW"/>
</dbReference>
<comment type="similarity">
    <text evidence="1">Belongs to the plant rapid alkalinization factor (RALF) family.</text>
</comment>